<dbReference type="InterPro" id="IPR029903">
    <property type="entry name" value="RmlD-like-bd"/>
</dbReference>
<dbReference type="EMBL" id="CADCVS010000224">
    <property type="protein sequence ID" value="CAA9496291.1"/>
    <property type="molecule type" value="Genomic_DNA"/>
</dbReference>
<dbReference type="AlphaFoldDB" id="A0A6J4SHY7"/>
<evidence type="ECO:0000256" key="2">
    <source>
        <dbReference type="RuleBase" id="RU364082"/>
    </source>
</evidence>
<dbReference type="SUPFAM" id="SSF51735">
    <property type="entry name" value="NAD(P)-binding Rossmann-fold domains"/>
    <property type="match status" value="1"/>
</dbReference>
<evidence type="ECO:0000259" key="4">
    <source>
        <dbReference type="Pfam" id="PF04321"/>
    </source>
</evidence>
<dbReference type="Pfam" id="PF04321">
    <property type="entry name" value="RmlD_sub_bind"/>
    <property type="match status" value="1"/>
</dbReference>
<dbReference type="UniPathway" id="UPA00124"/>
<name>A0A6J4SHY7_9ACTN</name>
<proteinExistence type="inferred from homology"/>
<feature type="region of interest" description="Disordered" evidence="3">
    <location>
        <begin position="234"/>
        <end position="253"/>
    </location>
</feature>
<dbReference type="EC" id="1.1.1.133" evidence="2"/>
<dbReference type="Gene3D" id="3.40.50.720">
    <property type="entry name" value="NAD(P)-binding Rossmann-like Domain"/>
    <property type="match status" value="1"/>
</dbReference>
<reference evidence="5" key="1">
    <citation type="submission" date="2020-02" db="EMBL/GenBank/DDBJ databases">
        <authorList>
            <person name="Meier V. D."/>
        </authorList>
    </citation>
    <scope>NUCLEOTIDE SEQUENCE</scope>
    <source>
        <strain evidence="5">AVDCRST_MAG30</strain>
    </source>
</reference>
<organism evidence="5">
    <name type="scientific">uncultured Solirubrobacteraceae bacterium</name>
    <dbReference type="NCBI Taxonomy" id="1162706"/>
    <lineage>
        <taxon>Bacteria</taxon>
        <taxon>Bacillati</taxon>
        <taxon>Actinomycetota</taxon>
        <taxon>Thermoleophilia</taxon>
        <taxon>Solirubrobacterales</taxon>
        <taxon>Solirubrobacteraceae</taxon>
        <taxon>environmental samples</taxon>
    </lineage>
</organism>
<comment type="similarity">
    <text evidence="1 2">Belongs to the dTDP-4-dehydrorhamnose reductase family.</text>
</comment>
<comment type="pathway">
    <text evidence="2">Carbohydrate biosynthesis; dTDP-L-rhamnose biosynthesis.</text>
</comment>
<dbReference type="InterPro" id="IPR036291">
    <property type="entry name" value="NAD(P)-bd_dom_sf"/>
</dbReference>
<dbReference type="NCBIfam" id="TIGR01214">
    <property type="entry name" value="rmlD"/>
    <property type="match status" value="1"/>
</dbReference>
<dbReference type="GO" id="GO:0019305">
    <property type="term" value="P:dTDP-rhamnose biosynthetic process"/>
    <property type="evidence" value="ECO:0007669"/>
    <property type="project" value="UniProtKB-UniPathway"/>
</dbReference>
<evidence type="ECO:0000313" key="5">
    <source>
        <dbReference type="EMBL" id="CAA9496291.1"/>
    </source>
</evidence>
<dbReference type="InterPro" id="IPR005913">
    <property type="entry name" value="dTDP_dehydrorham_reduct"/>
</dbReference>
<feature type="domain" description="RmlD-like substrate binding" evidence="4">
    <location>
        <begin position="1"/>
        <end position="275"/>
    </location>
</feature>
<keyword evidence="2 5" id="KW-0560">Oxidoreductase</keyword>
<dbReference type="PANTHER" id="PTHR10491">
    <property type="entry name" value="DTDP-4-DEHYDRORHAMNOSE REDUCTASE"/>
    <property type="match status" value="1"/>
</dbReference>
<gene>
    <name evidence="5" type="ORF">AVDCRST_MAG30-1662</name>
</gene>
<dbReference type="GO" id="GO:0005829">
    <property type="term" value="C:cytosol"/>
    <property type="evidence" value="ECO:0007669"/>
    <property type="project" value="TreeGrafter"/>
</dbReference>
<evidence type="ECO:0000256" key="3">
    <source>
        <dbReference type="SAM" id="MobiDB-lite"/>
    </source>
</evidence>
<dbReference type="GO" id="GO:0008831">
    <property type="term" value="F:dTDP-4-dehydrorhamnose reductase activity"/>
    <property type="evidence" value="ECO:0007669"/>
    <property type="project" value="UniProtKB-EC"/>
</dbReference>
<keyword evidence="2" id="KW-0521">NADP</keyword>
<comment type="function">
    <text evidence="2">Catalyzes the reduction of dTDP-6-deoxy-L-lyxo-4-hexulose to yield dTDP-L-rhamnose.</text>
</comment>
<dbReference type="PANTHER" id="PTHR10491:SF4">
    <property type="entry name" value="METHIONINE ADENOSYLTRANSFERASE 2 SUBUNIT BETA"/>
    <property type="match status" value="1"/>
</dbReference>
<evidence type="ECO:0000256" key="1">
    <source>
        <dbReference type="ARBA" id="ARBA00010944"/>
    </source>
</evidence>
<accession>A0A6J4SHY7</accession>
<dbReference type="Gene3D" id="3.90.25.10">
    <property type="entry name" value="UDP-galactose 4-epimerase, domain 1"/>
    <property type="match status" value="1"/>
</dbReference>
<protein>
    <recommendedName>
        <fullName evidence="2">dTDP-4-dehydrorhamnose reductase</fullName>
        <ecNumber evidence="2">1.1.1.133</ecNumber>
    </recommendedName>
</protein>
<dbReference type="CDD" id="cd05254">
    <property type="entry name" value="dTDP_HR_like_SDR_e"/>
    <property type="match status" value="1"/>
</dbReference>
<sequence length="278" mass="28928">MRLLVTGAAGMLGNDVVTAAGRAGHETVALARRDLDITDRYAVRSALAAHAPDAVVNCAAWTDVDGAEDDEQGALAVNGAGAGHVAAAAAAAGAHLVHVSTDYVFDGRATSPYLESSPVNPVSAYGRTKLEGERALDPARDTIVRASWLFGAGGGNFAATMLRVAGERDEVTVVDDQRGFPTYTGHLAPALVAVAEARATGILHAGGDEPCTWFDFAEAIFAAAAKEMTVHRGSSADLGRPAPRPAYSVLGTERPDAPRLPSWREGLAAYLDEIRVTR</sequence>